<organism evidence="1 2">
    <name type="scientific">Potamilus streckersoni</name>
    <dbReference type="NCBI Taxonomy" id="2493646"/>
    <lineage>
        <taxon>Eukaryota</taxon>
        <taxon>Metazoa</taxon>
        <taxon>Spiralia</taxon>
        <taxon>Lophotrochozoa</taxon>
        <taxon>Mollusca</taxon>
        <taxon>Bivalvia</taxon>
        <taxon>Autobranchia</taxon>
        <taxon>Heteroconchia</taxon>
        <taxon>Palaeoheterodonta</taxon>
        <taxon>Unionida</taxon>
        <taxon>Unionoidea</taxon>
        <taxon>Unionidae</taxon>
        <taxon>Ambleminae</taxon>
        <taxon>Lampsilini</taxon>
        <taxon>Potamilus</taxon>
    </lineage>
</organism>
<comment type="caution">
    <text evidence="1">The sequence shown here is derived from an EMBL/GenBank/DDBJ whole genome shotgun (WGS) entry which is preliminary data.</text>
</comment>
<sequence length="313" mass="36144">MEFFNREYKEALNTTSGNLTANTIARQSNGGEKTLQDVFDRKILNHGDLKRTQGVVMRNADSEDLVKILLDNKCCSKRRCNAEQGNGEKNMALGEEPVKEETVAIIYMRDSSEYDRAVHIFEKMLNDLEVKAQTISCDSTKLINIIDFSETVCRSFKRFIIIISPDLYQLCHYFKHGDNAMYERILAKHYGQCLPVVLLNYLNQICFYGRENVPLYLVQFFDYGQLRCDYMNMFVSDHLVLSTRFKYCLYKLDDHEELHLDENTVMALVRHLNSPSIANGGNMDIRMKTDVECELKSCTEAIMAVLKNDVTQN</sequence>
<dbReference type="EMBL" id="JAEAOA010002240">
    <property type="protein sequence ID" value="KAK3585859.1"/>
    <property type="molecule type" value="Genomic_DNA"/>
</dbReference>
<gene>
    <name evidence="1" type="ORF">CHS0354_038390</name>
</gene>
<accession>A0AAE0S640</accession>
<dbReference type="AlphaFoldDB" id="A0AAE0S640"/>
<reference evidence="1" key="3">
    <citation type="submission" date="2023-05" db="EMBL/GenBank/DDBJ databases">
        <authorList>
            <person name="Smith C.H."/>
        </authorList>
    </citation>
    <scope>NUCLEOTIDE SEQUENCE</scope>
    <source>
        <strain evidence="1">CHS0354</strain>
        <tissue evidence="1">Mantle</tissue>
    </source>
</reference>
<reference evidence="1" key="2">
    <citation type="journal article" date="2021" name="Genome Biol. Evol.">
        <title>Developing a high-quality reference genome for a parasitic bivalve with doubly uniparental inheritance (Bivalvia: Unionida).</title>
        <authorList>
            <person name="Smith C.H."/>
        </authorList>
    </citation>
    <scope>NUCLEOTIDE SEQUENCE</scope>
    <source>
        <strain evidence="1">CHS0354</strain>
        <tissue evidence="1">Mantle</tissue>
    </source>
</reference>
<protein>
    <submittedName>
        <fullName evidence="1">Uncharacterized protein</fullName>
    </submittedName>
</protein>
<evidence type="ECO:0000313" key="2">
    <source>
        <dbReference type="Proteomes" id="UP001195483"/>
    </source>
</evidence>
<evidence type="ECO:0000313" key="1">
    <source>
        <dbReference type="EMBL" id="KAK3585859.1"/>
    </source>
</evidence>
<reference evidence="1" key="1">
    <citation type="journal article" date="2021" name="Genome Biol. Evol.">
        <title>A High-Quality Reference Genome for a Parasitic Bivalve with Doubly Uniparental Inheritance (Bivalvia: Unionida).</title>
        <authorList>
            <person name="Smith C.H."/>
        </authorList>
    </citation>
    <scope>NUCLEOTIDE SEQUENCE</scope>
    <source>
        <strain evidence="1">CHS0354</strain>
    </source>
</reference>
<dbReference type="Proteomes" id="UP001195483">
    <property type="component" value="Unassembled WGS sequence"/>
</dbReference>
<keyword evidence="2" id="KW-1185">Reference proteome</keyword>
<name>A0AAE0S640_9BIVA</name>
<proteinExistence type="predicted"/>